<evidence type="ECO:0000313" key="3">
    <source>
        <dbReference type="Proteomes" id="UP000594263"/>
    </source>
</evidence>
<protein>
    <submittedName>
        <fullName evidence="2">Uncharacterized protein</fullName>
    </submittedName>
</protein>
<feature type="region of interest" description="Disordered" evidence="1">
    <location>
        <begin position="21"/>
        <end position="45"/>
    </location>
</feature>
<proteinExistence type="predicted"/>
<keyword evidence="3" id="KW-1185">Reference proteome</keyword>
<dbReference type="EnsemblPlants" id="Kaladp0162s0003.1.v1.1">
    <property type="protein sequence ID" value="Kaladp0162s0003.1.v1.1"/>
    <property type="gene ID" value="Kaladp0162s0003.v1.1"/>
</dbReference>
<sequence length="45" mass="4765">MLGLLRRTAFSRAAAGGRAGFSTSRVYDIGQPTHESHPQVPASLP</sequence>
<dbReference type="Proteomes" id="UP000594263">
    <property type="component" value="Unplaced"/>
</dbReference>
<organism evidence="2 3">
    <name type="scientific">Kalanchoe fedtschenkoi</name>
    <name type="common">Lavender scallops</name>
    <name type="synonym">South American air plant</name>
    <dbReference type="NCBI Taxonomy" id="63787"/>
    <lineage>
        <taxon>Eukaryota</taxon>
        <taxon>Viridiplantae</taxon>
        <taxon>Streptophyta</taxon>
        <taxon>Embryophyta</taxon>
        <taxon>Tracheophyta</taxon>
        <taxon>Spermatophyta</taxon>
        <taxon>Magnoliopsida</taxon>
        <taxon>eudicotyledons</taxon>
        <taxon>Gunneridae</taxon>
        <taxon>Pentapetalae</taxon>
        <taxon>Saxifragales</taxon>
        <taxon>Crassulaceae</taxon>
        <taxon>Kalanchoe</taxon>
    </lineage>
</organism>
<evidence type="ECO:0000313" key="2">
    <source>
        <dbReference type="EnsemblPlants" id="Kaladp0162s0003.1.v1.1"/>
    </source>
</evidence>
<dbReference type="AlphaFoldDB" id="A0A7N0V630"/>
<dbReference type="Gramene" id="Kaladp0162s0003.1.v1.1">
    <property type="protein sequence ID" value="Kaladp0162s0003.1.v1.1"/>
    <property type="gene ID" value="Kaladp0162s0003.v1.1"/>
</dbReference>
<evidence type="ECO:0000256" key="1">
    <source>
        <dbReference type="SAM" id="MobiDB-lite"/>
    </source>
</evidence>
<name>A0A7N0V630_KALFE</name>
<reference evidence="2" key="1">
    <citation type="submission" date="2021-01" db="UniProtKB">
        <authorList>
            <consortium name="EnsemblPlants"/>
        </authorList>
    </citation>
    <scope>IDENTIFICATION</scope>
</reference>
<accession>A0A7N0V630</accession>